<feature type="signal peptide" evidence="8">
    <location>
        <begin position="1"/>
        <end position="25"/>
    </location>
</feature>
<dbReference type="GO" id="GO:0015211">
    <property type="term" value="F:purine nucleoside transmembrane transporter activity"/>
    <property type="evidence" value="ECO:0007669"/>
    <property type="project" value="InterPro"/>
</dbReference>
<dbReference type="EMBL" id="CABITT030000007">
    <property type="protein sequence ID" value="VVB12723.1"/>
    <property type="molecule type" value="Genomic_DNA"/>
</dbReference>
<keyword evidence="4 7" id="KW-0812">Transmembrane</keyword>
<comment type="subcellular location">
    <subcellularLocation>
        <location evidence="1">Membrane</location>
        <topology evidence="1">Multi-pass membrane protein</topology>
    </subcellularLocation>
</comment>
<evidence type="ECO:0000313" key="9">
    <source>
        <dbReference type="EMBL" id="VVB12723.1"/>
    </source>
</evidence>
<reference evidence="9" key="1">
    <citation type="submission" date="2019-07" db="EMBL/GenBank/DDBJ databases">
        <authorList>
            <person name="Dittberner H."/>
        </authorList>
    </citation>
    <scope>NUCLEOTIDE SEQUENCE [LARGE SCALE GENOMIC DNA]</scope>
</reference>
<evidence type="ECO:0000256" key="8">
    <source>
        <dbReference type="SAM" id="SignalP"/>
    </source>
</evidence>
<name>A0A565CGC0_9BRAS</name>
<organism evidence="9 10">
    <name type="scientific">Arabis nemorensis</name>
    <dbReference type="NCBI Taxonomy" id="586526"/>
    <lineage>
        <taxon>Eukaryota</taxon>
        <taxon>Viridiplantae</taxon>
        <taxon>Streptophyta</taxon>
        <taxon>Embryophyta</taxon>
        <taxon>Tracheophyta</taxon>
        <taxon>Spermatophyta</taxon>
        <taxon>Magnoliopsida</taxon>
        <taxon>eudicotyledons</taxon>
        <taxon>Gunneridae</taxon>
        <taxon>Pentapetalae</taxon>
        <taxon>rosids</taxon>
        <taxon>malvids</taxon>
        <taxon>Brassicales</taxon>
        <taxon>Brassicaceae</taxon>
        <taxon>Arabideae</taxon>
        <taxon>Arabis</taxon>
    </lineage>
</organism>
<proteinExistence type="inferred from homology"/>
<evidence type="ECO:0000256" key="3">
    <source>
        <dbReference type="ARBA" id="ARBA00022448"/>
    </source>
</evidence>
<comment type="caution">
    <text evidence="9">The sequence shown here is derived from an EMBL/GenBank/DDBJ whole genome shotgun (WGS) entry which is preliminary data.</text>
</comment>
<dbReference type="AlphaFoldDB" id="A0A565CGC0"/>
<dbReference type="PANTHER" id="PTHR31376:SF17">
    <property type="entry name" value="PURINE PERMEASE 21-RELATED"/>
    <property type="match status" value="1"/>
</dbReference>
<evidence type="ECO:0000256" key="1">
    <source>
        <dbReference type="ARBA" id="ARBA00004141"/>
    </source>
</evidence>
<dbReference type="OrthoDB" id="1717816at2759"/>
<dbReference type="GO" id="GO:0016020">
    <property type="term" value="C:membrane"/>
    <property type="evidence" value="ECO:0007669"/>
    <property type="project" value="UniProtKB-SubCell"/>
</dbReference>
<evidence type="ECO:0000256" key="4">
    <source>
        <dbReference type="ARBA" id="ARBA00022692"/>
    </source>
</evidence>
<dbReference type="InterPro" id="IPR030182">
    <property type="entry name" value="PUP_plant"/>
</dbReference>
<evidence type="ECO:0000313" key="10">
    <source>
        <dbReference type="Proteomes" id="UP000489600"/>
    </source>
</evidence>
<accession>A0A565CGC0</accession>
<sequence>MDLAIYHSLGTSCVVLLGLFASGEWKTLPSEMGNYKLGQVSYGQTKSGQYQPNSRRYFPSLTSSAGKRTKNPIDQDKRSPVNISQTALSHSNTYRRWLRIALPVSCYNSAQTIYYDNGGNSKWLATAVQLVGFPVLLPYYLLLFKTHTTTHKDAETASPWNRVSVYVVLVGADYLFFL</sequence>
<dbReference type="PANTHER" id="PTHR31376">
    <property type="entry name" value="OS09G0467300 PROTEIN-RELATED"/>
    <property type="match status" value="1"/>
</dbReference>
<dbReference type="Proteomes" id="UP000489600">
    <property type="component" value="Unassembled WGS sequence"/>
</dbReference>
<evidence type="ECO:0000256" key="2">
    <source>
        <dbReference type="ARBA" id="ARBA00006213"/>
    </source>
</evidence>
<evidence type="ECO:0000256" key="5">
    <source>
        <dbReference type="ARBA" id="ARBA00022989"/>
    </source>
</evidence>
<dbReference type="Pfam" id="PF16913">
    <property type="entry name" value="PUNUT"/>
    <property type="match status" value="2"/>
</dbReference>
<evidence type="ECO:0000256" key="6">
    <source>
        <dbReference type="ARBA" id="ARBA00023136"/>
    </source>
</evidence>
<keyword evidence="3" id="KW-0813">Transport</keyword>
<dbReference type="GO" id="GO:0005345">
    <property type="term" value="F:purine nucleobase transmembrane transporter activity"/>
    <property type="evidence" value="ECO:0007669"/>
    <property type="project" value="UniProtKB-ARBA"/>
</dbReference>
<gene>
    <name evidence="9" type="ORF">ANE_LOCUS23167</name>
</gene>
<keyword evidence="5 7" id="KW-1133">Transmembrane helix</keyword>
<feature type="transmembrane region" description="Helical" evidence="7">
    <location>
        <begin position="123"/>
        <end position="142"/>
    </location>
</feature>
<keyword evidence="6 7" id="KW-0472">Membrane</keyword>
<protein>
    <submittedName>
        <fullName evidence="9">Uncharacterized protein</fullName>
    </submittedName>
</protein>
<keyword evidence="8" id="KW-0732">Signal</keyword>
<comment type="similarity">
    <text evidence="2">Belongs to the purine permeases (TC 2.A.7.14) family.</text>
</comment>
<evidence type="ECO:0000256" key="7">
    <source>
        <dbReference type="SAM" id="Phobius"/>
    </source>
</evidence>
<keyword evidence="10" id="KW-1185">Reference proteome</keyword>
<feature type="chain" id="PRO_5021772014" evidence="8">
    <location>
        <begin position="26"/>
        <end position="178"/>
    </location>
</feature>